<dbReference type="EMBL" id="CP000518">
    <property type="protein sequence ID" value="ABL93493.1"/>
    <property type="molecule type" value="Genomic_DNA"/>
</dbReference>
<reference evidence="2" key="1">
    <citation type="submission" date="2006-12" db="EMBL/GenBank/DDBJ databases">
        <title>Complete sequence of chromosome of Mycobacterium sp. KMS.</title>
        <authorList>
            <consortium name="US DOE Joint Genome Institute"/>
            <person name="Copeland A."/>
            <person name="Lucas S."/>
            <person name="Lapidus A."/>
            <person name="Barry K."/>
            <person name="Detter J.C."/>
            <person name="Glavina del Rio T."/>
            <person name="Hammon N."/>
            <person name="Israni S."/>
            <person name="Dalin E."/>
            <person name="Tice H."/>
            <person name="Pitluck S."/>
            <person name="Kiss H."/>
            <person name="Brettin T."/>
            <person name="Bruce D."/>
            <person name="Han C."/>
            <person name="Tapia R."/>
            <person name="Gilna P."/>
            <person name="Schmutz J."/>
            <person name="Larimer F."/>
            <person name="Land M."/>
            <person name="Hauser L."/>
            <person name="Kyrpides N."/>
            <person name="Mikhailova N."/>
            <person name="Miller C.D."/>
            <person name="Richardson P."/>
        </authorList>
    </citation>
    <scope>NUCLEOTIDE SEQUENCE [LARGE SCALE GENOMIC DNA]</scope>
    <source>
        <strain evidence="2">KMS</strain>
    </source>
</reference>
<dbReference type="AlphaFoldDB" id="A1UJS2"/>
<evidence type="ECO:0000313" key="2">
    <source>
        <dbReference type="EMBL" id="ABL93080.1"/>
    </source>
</evidence>
<proteinExistence type="predicted"/>
<organism evidence="2">
    <name type="scientific">Mycobacterium sp. (strain KMS)</name>
    <dbReference type="NCBI Taxonomy" id="189918"/>
    <lineage>
        <taxon>Bacteria</taxon>
        <taxon>Bacillati</taxon>
        <taxon>Actinomycetota</taxon>
        <taxon>Actinomycetes</taxon>
        <taxon>Mycobacteriales</taxon>
        <taxon>Mycobacteriaceae</taxon>
        <taxon>Mycobacterium</taxon>
    </lineage>
</organism>
<dbReference type="KEGG" id="mkm:Mkms_3887"/>
<feature type="region of interest" description="Disordered" evidence="1">
    <location>
        <begin position="48"/>
        <end position="77"/>
    </location>
</feature>
<sequence>MTGRWRCGRCGHDIAHHGLYRDPVCVGNIADDDLPDCECQAFVDGSQAPAPQEGAVRASAGRSAANPAVSGGDLDAT</sequence>
<gene>
    <name evidence="2" type="ordered locus">Mkms_3887</name>
    <name evidence="3" type="ordered locus">Mkms_4302</name>
</gene>
<name>A1UJS2_MYCSK</name>
<protein>
    <submittedName>
        <fullName evidence="2">Uncharacterized protein</fullName>
    </submittedName>
</protein>
<accession>A1UJS2</accession>
<dbReference type="HOGENOM" id="CLU_2634334_0_0_11"/>
<dbReference type="EMBL" id="CP000518">
    <property type="protein sequence ID" value="ABL93080.1"/>
    <property type="molecule type" value="Genomic_DNA"/>
</dbReference>
<evidence type="ECO:0000256" key="1">
    <source>
        <dbReference type="SAM" id="MobiDB-lite"/>
    </source>
</evidence>
<dbReference type="KEGG" id="mkm:Mkms_4302"/>
<evidence type="ECO:0000313" key="3">
    <source>
        <dbReference type="EMBL" id="ABL93493.1"/>
    </source>
</evidence>
<feature type="compositionally biased region" description="Low complexity" evidence="1">
    <location>
        <begin position="54"/>
        <end position="65"/>
    </location>
</feature>
<dbReference type="STRING" id="189918.Mkms_3887"/>